<dbReference type="PATRIC" id="fig|1231190.3.peg.1959"/>
<dbReference type="STRING" id="721133.SAMN05216176_103246"/>
<dbReference type="PANTHER" id="PTHR42988:SF2">
    <property type="entry name" value="CYCLIC NUCLEOTIDE PHOSPHODIESTERASE CBUA0032-RELATED"/>
    <property type="match status" value="1"/>
</dbReference>
<dbReference type="SUPFAM" id="SSF56300">
    <property type="entry name" value="Metallo-dependent phosphatases"/>
    <property type="match status" value="1"/>
</dbReference>
<dbReference type="Gene3D" id="3.60.21.40">
    <property type="entry name" value="GpdQ, catalytic alpha/beta sandwich domain"/>
    <property type="match status" value="1"/>
</dbReference>
<dbReference type="AlphaFoldDB" id="K2P6B9"/>
<evidence type="ECO:0000256" key="4">
    <source>
        <dbReference type="ARBA" id="ARBA00025742"/>
    </source>
</evidence>
<keyword evidence="2" id="KW-0378">Hydrolase</keyword>
<dbReference type="Gene3D" id="3.30.750.180">
    <property type="entry name" value="GpdQ, beta-strand dimerisation domain"/>
    <property type="match status" value="1"/>
</dbReference>
<comment type="similarity">
    <text evidence="4">Belongs to the cyclic nucleotide phosphodiesterase class-III family.</text>
</comment>
<dbReference type="InterPro" id="IPR042283">
    <property type="entry name" value="GpdQ_catalytic"/>
</dbReference>
<dbReference type="GO" id="GO:0004112">
    <property type="term" value="F:cyclic-nucleotide phosphodiesterase activity"/>
    <property type="evidence" value="ECO:0007669"/>
    <property type="project" value="InterPro"/>
</dbReference>
<dbReference type="EMBL" id="AMSI01000005">
    <property type="protein sequence ID" value="EKF42861.1"/>
    <property type="molecule type" value="Genomic_DNA"/>
</dbReference>
<dbReference type="CDD" id="cd07402">
    <property type="entry name" value="MPP_GpdQ"/>
    <property type="match status" value="1"/>
</dbReference>
<dbReference type="RefSeq" id="WP_009450204.1">
    <property type="nucleotide sequence ID" value="NZ_AMSI01000005.1"/>
</dbReference>
<reference evidence="6 7" key="1">
    <citation type="journal article" date="2012" name="J. Bacteriol.">
        <title>Genome Sequence of Nitratireductor indicus Type Strain C115.</title>
        <authorList>
            <person name="Lai Q."/>
            <person name="Li G."/>
            <person name="Yu Z."/>
            <person name="Shao Z."/>
        </authorList>
    </citation>
    <scope>NUCLEOTIDE SEQUENCE [LARGE SCALE GENOMIC DNA]</scope>
    <source>
        <strain evidence="6 7">C115</strain>
    </source>
</reference>
<dbReference type="InterPro" id="IPR029052">
    <property type="entry name" value="Metallo-depent_PP-like"/>
</dbReference>
<evidence type="ECO:0000259" key="5">
    <source>
        <dbReference type="Pfam" id="PF00149"/>
    </source>
</evidence>
<keyword evidence="1" id="KW-0479">Metal-binding</keyword>
<protein>
    <submittedName>
        <fullName evidence="6">Metallophosphoesterase</fullName>
    </submittedName>
</protein>
<sequence length="272" mass="29719">MSKILQLSDTHIVREGHRAYGVVDTGAALAEVVEAARRSLPLVGPVDLAVVTGDLVDYGIEEEYERFKSLMAPLGIPYRALPGNHDDREMMRSAFAEADWMPESGPINWVAHLEHFSVIGLDSLVSGAPYGLLEDETLAFLKAELDALSGKPVLVAMHHPPFATGIEAMDINNLRNAPALLNLIDTHAGEVRIICGHVHRNVTRTFGKAIALIAPGTSHAVTLDQRENDPPHTLSKEPGAFMMHEWRDNGIVSHQLAGRFVDERSPFDMSLG</sequence>
<dbReference type="eggNOG" id="COG1409">
    <property type="taxonomic scope" value="Bacteria"/>
</dbReference>
<evidence type="ECO:0000256" key="1">
    <source>
        <dbReference type="ARBA" id="ARBA00022723"/>
    </source>
</evidence>
<dbReference type="InterPro" id="IPR042281">
    <property type="entry name" value="GpdQ_beta-strand"/>
</dbReference>
<dbReference type="InterPro" id="IPR050884">
    <property type="entry name" value="CNP_phosphodiesterase-III"/>
</dbReference>
<feature type="domain" description="Calcineurin-like phosphoesterase" evidence="5">
    <location>
        <begin position="3"/>
        <end position="200"/>
    </location>
</feature>
<dbReference type="OrthoDB" id="651281at2"/>
<evidence type="ECO:0000313" key="6">
    <source>
        <dbReference type="EMBL" id="EKF42861.1"/>
    </source>
</evidence>
<dbReference type="Pfam" id="PF00149">
    <property type="entry name" value="Metallophos"/>
    <property type="match status" value="1"/>
</dbReference>
<dbReference type="InterPro" id="IPR026575">
    <property type="entry name" value="GpdQ/CpdA-like"/>
</dbReference>
<accession>K2P6B9</accession>
<dbReference type="PANTHER" id="PTHR42988">
    <property type="entry name" value="PHOSPHOHYDROLASE"/>
    <property type="match status" value="1"/>
</dbReference>
<organism evidence="6 7">
    <name type="scientific">Nitratireductor indicus C115</name>
    <dbReference type="NCBI Taxonomy" id="1231190"/>
    <lineage>
        <taxon>Bacteria</taxon>
        <taxon>Pseudomonadati</taxon>
        <taxon>Pseudomonadota</taxon>
        <taxon>Alphaproteobacteria</taxon>
        <taxon>Hyphomicrobiales</taxon>
        <taxon>Phyllobacteriaceae</taxon>
        <taxon>Nitratireductor</taxon>
    </lineage>
</organism>
<dbReference type="Proteomes" id="UP000007374">
    <property type="component" value="Unassembled WGS sequence"/>
</dbReference>
<evidence type="ECO:0000313" key="7">
    <source>
        <dbReference type="Proteomes" id="UP000007374"/>
    </source>
</evidence>
<evidence type="ECO:0000256" key="3">
    <source>
        <dbReference type="ARBA" id="ARBA00023004"/>
    </source>
</evidence>
<keyword evidence="3" id="KW-0408">Iron</keyword>
<name>K2P6B9_9HYPH</name>
<comment type="caution">
    <text evidence="6">The sequence shown here is derived from an EMBL/GenBank/DDBJ whole genome shotgun (WGS) entry which is preliminary data.</text>
</comment>
<gene>
    <name evidence="6" type="ORF">NA8A_09344</name>
</gene>
<dbReference type="InterPro" id="IPR004843">
    <property type="entry name" value="Calcineurin-like_PHP"/>
</dbReference>
<dbReference type="GO" id="GO:0046872">
    <property type="term" value="F:metal ion binding"/>
    <property type="evidence" value="ECO:0007669"/>
    <property type="project" value="UniProtKB-KW"/>
</dbReference>
<keyword evidence="7" id="KW-1185">Reference proteome</keyword>
<evidence type="ECO:0000256" key="2">
    <source>
        <dbReference type="ARBA" id="ARBA00022801"/>
    </source>
</evidence>
<proteinExistence type="inferred from homology"/>